<comment type="caution">
    <text evidence="2">The sequence shown here is derived from an EMBL/GenBank/DDBJ whole genome shotgun (WGS) entry which is preliminary data.</text>
</comment>
<proteinExistence type="predicted"/>
<gene>
    <name evidence="2" type="ORF">LSH36_669g01004</name>
</gene>
<evidence type="ECO:0000313" key="3">
    <source>
        <dbReference type="Proteomes" id="UP001208570"/>
    </source>
</evidence>
<dbReference type="AlphaFoldDB" id="A0AAD9J4Q1"/>
<keyword evidence="1" id="KW-0472">Membrane</keyword>
<organism evidence="2 3">
    <name type="scientific">Paralvinella palmiformis</name>
    <dbReference type="NCBI Taxonomy" id="53620"/>
    <lineage>
        <taxon>Eukaryota</taxon>
        <taxon>Metazoa</taxon>
        <taxon>Spiralia</taxon>
        <taxon>Lophotrochozoa</taxon>
        <taxon>Annelida</taxon>
        <taxon>Polychaeta</taxon>
        <taxon>Sedentaria</taxon>
        <taxon>Canalipalpata</taxon>
        <taxon>Terebellida</taxon>
        <taxon>Terebelliformia</taxon>
        <taxon>Alvinellidae</taxon>
        <taxon>Paralvinella</taxon>
    </lineage>
</organism>
<evidence type="ECO:0000256" key="1">
    <source>
        <dbReference type="SAM" id="Phobius"/>
    </source>
</evidence>
<reference evidence="2" key="1">
    <citation type="journal article" date="2023" name="Mol. Biol. Evol.">
        <title>Third-Generation Sequencing Reveals the Adaptive Role of the Epigenome in Three Deep-Sea Polychaetes.</title>
        <authorList>
            <person name="Perez M."/>
            <person name="Aroh O."/>
            <person name="Sun Y."/>
            <person name="Lan Y."/>
            <person name="Juniper S.K."/>
            <person name="Young C.R."/>
            <person name="Angers B."/>
            <person name="Qian P.Y."/>
        </authorList>
    </citation>
    <scope>NUCLEOTIDE SEQUENCE</scope>
    <source>
        <strain evidence="2">P08H-3</strain>
    </source>
</reference>
<dbReference type="Proteomes" id="UP001208570">
    <property type="component" value="Unassembled WGS sequence"/>
</dbReference>
<feature type="transmembrane region" description="Helical" evidence="1">
    <location>
        <begin position="55"/>
        <end position="73"/>
    </location>
</feature>
<name>A0AAD9J4Q1_9ANNE</name>
<dbReference type="EMBL" id="JAODUP010000669">
    <property type="protein sequence ID" value="KAK2145595.1"/>
    <property type="molecule type" value="Genomic_DNA"/>
</dbReference>
<keyword evidence="1" id="KW-0812">Transmembrane</keyword>
<accession>A0AAD9J4Q1</accession>
<keyword evidence="3" id="KW-1185">Reference proteome</keyword>
<sequence length="85" mass="10489">MEPVKVTDEALLQRIIQHKKIQHHITLQPTNHNYRQFDLDHAKKDSKQRRNEHELWVCLIYLFLHSLIHRYVFTIHDFLFHKFCS</sequence>
<protein>
    <submittedName>
        <fullName evidence="2">Uncharacterized protein</fullName>
    </submittedName>
</protein>
<keyword evidence="1" id="KW-1133">Transmembrane helix</keyword>
<evidence type="ECO:0000313" key="2">
    <source>
        <dbReference type="EMBL" id="KAK2145595.1"/>
    </source>
</evidence>